<dbReference type="SUPFAM" id="SSF53474">
    <property type="entry name" value="alpha/beta-Hydrolases"/>
    <property type="match status" value="1"/>
</dbReference>
<dbReference type="GO" id="GO:0008236">
    <property type="term" value="F:serine-type peptidase activity"/>
    <property type="evidence" value="ECO:0007669"/>
    <property type="project" value="InterPro"/>
</dbReference>
<dbReference type="EMBL" id="UINC01001058">
    <property type="protein sequence ID" value="SUZ69275.1"/>
    <property type="molecule type" value="Genomic_DNA"/>
</dbReference>
<keyword evidence="1" id="KW-0732">Signal</keyword>
<evidence type="ECO:0000259" key="2">
    <source>
        <dbReference type="Pfam" id="PF00326"/>
    </source>
</evidence>
<reference evidence="3" key="1">
    <citation type="submission" date="2018-05" db="EMBL/GenBank/DDBJ databases">
        <authorList>
            <person name="Lanie J.A."/>
            <person name="Ng W.-L."/>
            <person name="Kazmierczak K.M."/>
            <person name="Andrzejewski T.M."/>
            <person name="Davidsen T.M."/>
            <person name="Wayne K.J."/>
            <person name="Tettelin H."/>
            <person name="Glass J.I."/>
            <person name="Rusch D."/>
            <person name="Podicherti R."/>
            <person name="Tsui H.-C.T."/>
            <person name="Winkler M.E."/>
        </authorList>
    </citation>
    <scope>NUCLEOTIDE SEQUENCE</scope>
</reference>
<name>A0A381PQE6_9ZZZZ</name>
<dbReference type="InterPro" id="IPR029058">
    <property type="entry name" value="AB_hydrolase_fold"/>
</dbReference>
<dbReference type="GO" id="GO:0006508">
    <property type="term" value="P:proteolysis"/>
    <property type="evidence" value="ECO:0007669"/>
    <property type="project" value="InterPro"/>
</dbReference>
<dbReference type="AlphaFoldDB" id="A0A381PQE6"/>
<dbReference type="Gene3D" id="3.40.50.1820">
    <property type="entry name" value="alpha/beta hydrolase"/>
    <property type="match status" value="1"/>
</dbReference>
<proteinExistence type="predicted"/>
<dbReference type="PANTHER" id="PTHR43037:SF1">
    <property type="entry name" value="BLL1128 PROTEIN"/>
    <property type="match status" value="1"/>
</dbReference>
<accession>A0A381PQE6</accession>
<gene>
    <name evidence="3" type="ORF">METZ01_LOCUS22129</name>
</gene>
<sequence>MDNHEKTFAETVETKKDVEIPFRTYFPNGYSEGGEEHPLLLFLHGAGERGSDLKRLAATGLPKHIEDGLDIPFVTVCPQCPENDWWDPIALKALFENVVTMYNVDKSRLYLSGLSMGGSGTWQLANILYEKLAAIAPVCPPFGFVNPVNFKDLPVWCFHGAMDSVIPVSDSVKMVRLLRSGGCNVKFTVYPDADHDSWTDTYTNPALYDWFLEHTNNDR</sequence>
<protein>
    <recommendedName>
        <fullName evidence="2">Peptidase S9 prolyl oligopeptidase catalytic domain-containing protein</fullName>
    </recommendedName>
</protein>
<evidence type="ECO:0000313" key="3">
    <source>
        <dbReference type="EMBL" id="SUZ69275.1"/>
    </source>
</evidence>
<dbReference type="Pfam" id="PF00326">
    <property type="entry name" value="Peptidase_S9"/>
    <property type="match status" value="1"/>
</dbReference>
<dbReference type="PANTHER" id="PTHR43037">
    <property type="entry name" value="UNNAMED PRODUCT-RELATED"/>
    <property type="match status" value="1"/>
</dbReference>
<dbReference type="InterPro" id="IPR001375">
    <property type="entry name" value="Peptidase_S9_cat"/>
</dbReference>
<evidence type="ECO:0000256" key="1">
    <source>
        <dbReference type="ARBA" id="ARBA00022729"/>
    </source>
</evidence>
<feature type="domain" description="Peptidase S9 prolyl oligopeptidase catalytic" evidence="2">
    <location>
        <begin position="151"/>
        <end position="216"/>
    </location>
</feature>
<organism evidence="3">
    <name type="scientific">marine metagenome</name>
    <dbReference type="NCBI Taxonomy" id="408172"/>
    <lineage>
        <taxon>unclassified sequences</taxon>
        <taxon>metagenomes</taxon>
        <taxon>ecological metagenomes</taxon>
    </lineage>
</organism>
<dbReference type="InterPro" id="IPR050955">
    <property type="entry name" value="Plant_Biomass_Hydrol_Est"/>
</dbReference>